<keyword evidence="2" id="KW-1185">Reference proteome</keyword>
<dbReference type="Proteomes" id="UP000625551">
    <property type="component" value="Unassembled WGS sequence"/>
</dbReference>
<proteinExistence type="predicted"/>
<reference evidence="1 2" key="1">
    <citation type="submission" date="2020-09" db="EMBL/GenBank/DDBJ databases">
        <title>Genome sequencing and assembly of Pontibacter sp.</title>
        <authorList>
            <person name="Chhetri G."/>
        </authorList>
    </citation>
    <scope>NUCLEOTIDE SEQUENCE [LARGE SCALE GENOMIC DNA]</scope>
    <source>
        <strain evidence="1 2">JH31</strain>
    </source>
</reference>
<protein>
    <recommendedName>
        <fullName evidence="3">GAF domain-containing protein</fullName>
    </recommendedName>
</protein>
<name>A0ABR7XDQ9_9BACT</name>
<dbReference type="RefSeq" id="WP_191181908.1">
    <property type="nucleotide sequence ID" value="NZ_JACXAJ010000001.1"/>
</dbReference>
<dbReference type="SUPFAM" id="SSF55781">
    <property type="entry name" value="GAF domain-like"/>
    <property type="match status" value="1"/>
</dbReference>
<dbReference type="InterPro" id="IPR029016">
    <property type="entry name" value="GAF-like_dom_sf"/>
</dbReference>
<organism evidence="1 2">
    <name type="scientific">Pontibacter aquaedesilientis</name>
    <dbReference type="NCBI Taxonomy" id="2766980"/>
    <lineage>
        <taxon>Bacteria</taxon>
        <taxon>Pseudomonadati</taxon>
        <taxon>Bacteroidota</taxon>
        <taxon>Cytophagia</taxon>
        <taxon>Cytophagales</taxon>
        <taxon>Hymenobacteraceae</taxon>
        <taxon>Pontibacter</taxon>
    </lineage>
</organism>
<evidence type="ECO:0000313" key="2">
    <source>
        <dbReference type="Proteomes" id="UP000625551"/>
    </source>
</evidence>
<sequence length="174" mass="19853">MEYRFVHHWNYELGEQEHATLEAAISLTSKARHDNFLHEVGVFIAEHTGALYVLIGLLSDDNQHITTCIFLKNKKVVDNFTYPLQHTPCDSVLTQKFCYYPFNVSKNFPEDAELQELNIESYLGSIFLSEESEPIGLIALMDAKPLENPAFSEHLILVLSPAIEEELNKLKSNI</sequence>
<evidence type="ECO:0008006" key="3">
    <source>
        <dbReference type="Google" id="ProtNLM"/>
    </source>
</evidence>
<dbReference type="EMBL" id="JACXAJ010000001">
    <property type="protein sequence ID" value="MBD1395743.1"/>
    <property type="molecule type" value="Genomic_DNA"/>
</dbReference>
<accession>A0ABR7XDQ9</accession>
<gene>
    <name evidence="1" type="ORF">H9Q13_01070</name>
</gene>
<evidence type="ECO:0000313" key="1">
    <source>
        <dbReference type="EMBL" id="MBD1395743.1"/>
    </source>
</evidence>
<comment type="caution">
    <text evidence="1">The sequence shown here is derived from an EMBL/GenBank/DDBJ whole genome shotgun (WGS) entry which is preliminary data.</text>
</comment>
<dbReference type="Gene3D" id="3.30.450.40">
    <property type="match status" value="1"/>
</dbReference>